<accession>A0A8H3FI44</accession>
<feature type="compositionally biased region" description="Acidic residues" evidence="1">
    <location>
        <begin position="373"/>
        <end position="383"/>
    </location>
</feature>
<feature type="compositionally biased region" description="Gly residues" evidence="1">
    <location>
        <begin position="347"/>
        <end position="359"/>
    </location>
</feature>
<proteinExistence type="predicted"/>
<feature type="chain" id="PRO_5034485230" description="CBM1 domain-containing protein" evidence="2">
    <location>
        <begin position="21"/>
        <end position="816"/>
    </location>
</feature>
<organism evidence="3 4">
    <name type="scientific">Heterodermia speciosa</name>
    <dbReference type="NCBI Taxonomy" id="116794"/>
    <lineage>
        <taxon>Eukaryota</taxon>
        <taxon>Fungi</taxon>
        <taxon>Dikarya</taxon>
        <taxon>Ascomycota</taxon>
        <taxon>Pezizomycotina</taxon>
        <taxon>Lecanoromycetes</taxon>
        <taxon>OSLEUM clade</taxon>
        <taxon>Lecanoromycetidae</taxon>
        <taxon>Caliciales</taxon>
        <taxon>Physciaceae</taxon>
        <taxon>Heterodermia</taxon>
    </lineage>
</organism>
<dbReference type="EMBL" id="CAJPDS010000028">
    <property type="protein sequence ID" value="CAF9921336.1"/>
    <property type="molecule type" value="Genomic_DNA"/>
</dbReference>
<comment type="caution">
    <text evidence="3">The sequence shown here is derived from an EMBL/GenBank/DDBJ whole genome shotgun (WGS) entry which is preliminary data.</text>
</comment>
<feature type="signal peptide" evidence="2">
    <location>
        <begin position="1"/>
        <end position="20"/>
    </location>
</feature>
<evidence type="ECO:0000313" key="3">
    <source>
        <dbReference type="EMBL" id="CAF9921336.1"/>
    </source>
</evidence>
<dbReference type="OrthoDB" id="3886018at2759"/>
<keyword evidence="4" id="KW-1185">Reference proteome</keyword>
<feature type="region of interest" description="Disordered" evidence="1">
    <location>
        <begin position="344"/>
        <end position="410"/>
    </location>
</feature>
<name>A0A8H3FI44_9LECA</name>
<keyword evidence="2" id="KW-0732">Signal</keyword>
<dbReference type="AlphaFoldDB" id="A0A8H3FI44"/>
<feature type="compositionally biased region" description="Low complexity" evidence="1">
    <location>
        <begin position="240"/>
        <end position="259"/>
    </location>
</feature>
<evidence type="ECO:0000313" key="4">
    <source>
        <dbReference type="Proteomes" id="UP000664521"/>
    </source>
</evidence>
<evidence type="ECO:0000256" key="2">
    <source>
        <dbReference type="SAM" id="SignalP"/>
    </source>
</evidence>
<reference evidence="3" key="1">
    <citation type="submission" date="2021-03" db="EMBL/GenBank/DDBJ databases">
        <authorList>
            <person name="Tagirdzhanova G."/>
        </authorList>
    </citation>
    <scope>NUCLEOTIDE SEQUENCE</scope>
</reference>
<evidence type="ECO:0008006" key="5">
    <source>
        <dbReference type="Google" id="ProtNLM"/>
    </source>
</evidence>
<evidence type="ECO:0000256" key="1">
    <source>
        <dbReference type="SAM" id="MobiDB-lite"/>
    </source>
</evidence>
<feature type="region of interest" description="Disordered" evidence="1">
    <location>
        <begin position="212"/>
        <end position="260"/>
    </location>
</feature>
<protein>
    <recommendedName>
        <fullName evidence="5">CBM1 domain-containing protein</fullName>
    </recommendedName>
</protein>
<gene>
    <name evidence="3" type="ORF">HETSPECPRED_004496</name>
</gene>
<feature type="compositionally biased region" description="Low complexity" evidence="1">
    <location>
        <begin position="391"/>
        <end position="410"/>
    </location>
</feature>
<dbReference type="Proteomes" id="UP000664521">
    <property type="component" value="Unassembled WGS sequence"/>
</dbReference>
<sequence length="816" mass="84315">MYICLRVLGAITAVTTIVRAGAPSAGNCGATSIAGVPGCWGTPGCAYVITDDLGPGAACDFDYCNCGGTNVQLLPETYSGVTTLGCASWTTQPSADSCPTAVPVVPSLAMTNATSGIVGNITSSRFGASSSLAMNAIITGTSVVPQTSSLPAGETIVTGTVGSQTITETFVLTTISLFASLSSTLTTTTANSQSSIETVVIGPSGIFWTPIGQSPSDVPQLPAPALPSSPNQPRTTPTISSVSASGTGSTTAQSTASDAFENSSLSETTIIVDGTKLHYSKETIASLSTVTAPITVTTPMSETNADGSTFTVSAAIIVVGPGGTWWNGGTGGLGIQGPSCIWPFCPPGGGGDSGGGGSGIDPKDPNTPGSTEDPSDPTDEDDNNSQSRSQATSTPSTISTITSASTTSVSSTASTTASSAAGQPCSPECTACVADPTKLKIRVPRRGLGDVILRSRVNSMSKRTLRTPDDYGGNVMNFLLSEYAWAEWLDINGANGGPSTGFARSLVNKRYDAAPDIANFNEHVINQMQNGGPDIPGLRQFTAAGAEFDASQKPVWAIVTPRGATANSWRYEPEVNEIKGVLNDLFPGSAPVIIDYEPRSDQTSQSDTASGKILFQFDPFQAIITDPNNPCDVYQQAMFRLWVEDRPLYAWQKYWAANADQLITDFTTYNPLRKRDSDPACQIPSSLVQASTDLGGQDMKSSSAPDPDETHWVTLSGSAEATTTTEHISSATESPSTFSTATLTTTAISSSITVPSITSMPPTTTPPSTSYPMVTYPCSTINNQFGVQCKCGPFAEGQSPAYCPPSTVVAGPSIAS</sequence>